<comment type="caution">
    <text evidence="1">The sequence shown here is derived from an EMBL/GenBank/DDBJ whole genome shotgun (WGS) entry which is preliminary data.</text>
</comment>
<feature type="non-terminal residue" evidence="1">
    <location>
        <position position="1"/>
    </location>
</feature>
<dbReference type="EMBL" id="BMAW01038971">
    <property type="protein sequence ID" value="GFU53946.1"/>
    <property type="molecule type" value="Genomic_DNA"/>
</dbReference>
<name>A0A8X6UBC4_NEPPI</name>
<keyword evidence="3" id="KW-1185">Reference proteome</keyword>
<organism evidence="1 3">
    <name type="scientific">Nephila pilipes</name>
    <name type="common">Giant wood spider</name>
    <name type="synonym">Nephila maculata</name>
    <dbReference type="NCBI Taxonomy" id="299642"/>
    <lineage>
        <taxon>Eukaryota</taxon>
        <taxon>Metazoa</taxon>
        <taxon>Ecdysozoa</taxon>
        <taxon>Arthropoda</taxon>
        <taxon>Chelicerata</taxon>
        <taxon>Arachnida</taxon>
        <taxon>Araneae</taxon>
        <taxon>Araneomorphae</taxon>
        <taxon>Entelegynae</taxon>
        <taxon>Araneoidea</taxon>
        <taxon>Nephilidae</taxon>
        <taxon>Nephila</taxon>
    </lineage>
</organism>
<evidence type="ECO:0000313" key="1">
    <source>
        <dbReference type="EMBL" id="GFU12784.1"/>
    </source>
</evidence>
<evidence type="ECO:0000313" key="3">
    <source>
        <dbReference type="Proteomes" id="UP000887013"/>
    </source>
</evidence>
<dbReference type="EMBL" id="BMAW01078851">
    <property type="protein sequence ID" value="GFU12784.1"/>
    <property type="molecule type" value="Genomic_DNA"/>
</dbReference>
<evidence type="ECO:0000313" key="2">
    <source>
        <dbReference type="EMBL" id="GFU53946.1"/>
    </source>
</evidence>
<reference evidence="1" key="1">
    <citation type="submission" date="2020-08" db="EMBL/GenBank/DDBJ databases">
        <title>Multicomponent nature underlies the extraordinary mechanical properties of spider dragline silk.</title>
        <authorList>
            <person name="Kono N."/>
            <person name="Nakamura H."/>
            <person name="Mori M."/>
            <person name="Yoshida Y."/>
            <person name="Ohtoshi R."/>
            <person name="Malay A.D."/>
            <person name="Moran D.A.P."/>
            <person name="Tomita M."/>
            <person name="Numata K."/>
            <person name="Arakawa K."/>
        </authorList>
    </citation>
    <scope>NUCLEOTIDE SEQUENCE</scope>
</reference>
<gene>
    <name evidence="1" type="ORF">NPIL_239831</name>
    <name evidence="2" type="ORF">NPIL_38151</name>
</gene>
<protein>
    <submittedName>
        <fullName evidence="1">Uncharacterized protein</fullName>
    </submittedName>
</protein>
<proteinExistence type="predicted"/>
<dbReference type="Proteomes" id="UP000887013">
    <property type="component" value="Unassembled WGS sequence"/>
</dbReference>
<accession>A0A8X6UBC4</accession>
<dbReference type="AlphaFoldDB" id="A0A8X6UBC4"/>
<sequence length="61" mass="6916">MVWVFFSGCAQADNCQEFAKRKAIPIVIDIRGREGAPACSQTDEYLKLIETFGTEEEPNYK</sequence>